<reference evidence="1 2" key="1">
    <citation type="journal article" date="2023" name="Genes (Basel)">
        <title>Chromosome-Level Genome Assembly and Circadian Gene Repertoire of the Patagonia Blennie Eleginops maclovinus-The Closest Ancestral Proxy of Antarctic Cryonotothenioids.</title>
        <authorList>
            <person name="Cheng C.C."/>
            <person name="Rivera-Colon A.G."/>
            <person name="Minhas B.F."/>
            <person name="Wilson L."/>
            <person name="Rayamajhi N."/>
            <person name="Vargas-Chacoff L."/>
            <person name="Catchen J.M."/>
        </authorList>
    </citation>
    <scope>NUCLEOTIDE SEQUENCE [LARGE SCALE GENOMIC DNA]</scope>
    <source>
        <strain evidence="1">JMC-PN-2008</strain>
    </source>
</reference>
<comment type="caution">
    <text evidence="1">The sequence shown here is derived from an EMBL/GenBank/DDBJ whole genome shotgun (WGS) entry which is preliminary data.</text>
</comment>
<accession>A0AAN8AMD4</accession>
<proteinExistence type="predicted"/>
<evidence type="ECO:0000313" key="2">
    <source>
        <dbReference type="Proteomes" id="UP001346869"/>
    </source>
</evidence>
<protein>
    <submittedName>
        <fullName evidence="1">Uncharacterized protein</fullName>
    </submittedName>
</protein>
<dbReference type="Proteomes" id="UP001346869">
    <property type="component" value="Unassembled WGS sequence"/>
</dbReference>
<dbReference type="AlphaFoldDB" id="A0AAN8AMD4"/>
<gene>
    <name evidence="1" type="ORF">PBY51_022954</name>
</gene>
<dbReference type="EMBL" id="JAUZQC010000013">
    <property type="protein sequence ID" value="KAK5861569.1"/>
    <property type="molecule type" value="Genomic_DNA"/>
</dbReference>
<sequence length="70" mass="7335">MTDYTALSSITNTVIRIAAESYEHLHAASIPDGALLAELTFGAEVQDGGDDSRATDTCSLLSARGYLSTV</sequence>
<name>A0AAN8AMD4_ELEMC</name>
<keyword evidence="2" id="KW-1185">Reference proteome</keyword>
<reference evidence="1 2" key="2">
    <citation type="journal article" date="2023" name="Mol. Biol. Evol.">
        <title>Genomics of Secondarily Temperate Adaptation in the Only Non-Antarctic Icefish.</title>
        <authorList>
            <person name="Rivera-Colon A.G."/>
            <person name="Rayamajhi N."/>
            <person name="Minhas B.F."/>
            <person name="Madrigal G."/>
            <person name="Bilyk K.T."/>
            <person name="Yoon V."/>
            <person name="Hune M."/>
            <person name="Gregory S."/>
            <person name="Cheng C.H.C."/>
            <person name="Catchen J.M."/>
        </authorList>
    </citation>
    <scope>NUCLEOTIDE SEQUENCE [LARGE SCALE GENOMIC DNA]</scope>
    <source>
        <strain evidence="1">JMC-PN-2008</strain>
    </source>
</reference>
<organism evidence="1 2">
    <name type="scientific">Eleginops maclovinus</name>
    <name type="common">Patagonian blennie</name>
    <name type="synonym">Eleginus maclovinus</name>
    <dbReference type="NCBI Taxonomy" id="56733"/>
    <lineage>
        <taxon>Eukaryota</taxon>
        <taxon>Metazoa</taxon>
        <taxon>Chordata</taxon>
        <taxon>Craniata</taxon>
        <taxon>Vertebrata</taxon>
        <taxon>Euteleostomi</taxon>
        <taxon>Actinopterygii</taxon>
        <taxon>Neopterygii</taxon>
        <taxon>Teleostei</taxon>
        <taxon>Neoteleostei</taxon>
        <taxon>Acanthomorphata</taxon>
        <taxon>Eupercaria</taxon>
        <taxon>Perciformes</taxon>
        <taxon>Notothenioidei</taxon>
        <taxon>Eleginopidae</taxon>
        <taxon>Eleginops</taxon>
    </lineage>
</organism>
<evidence type="ECO:0000313" key="1">
    <source>
        <dbReference type="EMBL" id="KAK5861569.1"/>
    </source>
</evidence>